<dbReference type="InterPro" id="IPR005467">
    <property type="entry name" value="His_kinase_dom"/>
</dbReference>
<dbReference type="InterPro" id="IPR036890">
    <property type="entry name" value="HATPase_C_sf"/>
</dbReference>
<protein>
    <recommendedName>
        <fullName evidence="2">histidine kinase</fullName>
        <ecNumber evidence="2">2.7.13.3</ecNumber>
    </recommendedName>
</protein>
<dbReference type="PROSITE" id="PS50109">
    <property type="entry name" value="HIS_KIN"/>
    <property type="match status" value="1"/>
</dbReference>
<accession>A0ABU8VZX9</accession>
<keyword evidence="5" id="KW-0418">Kinase</keyword>
<dbReference type="PANTHER" id="PTHR43547">
    <property type="entry name" value="TWO-COMPONENT HISTIDINE KINASE"/>
    <property type="match status" value="1"/>
</dbReference>
<gene>
    <name evidence="5" type="ORF">WKW80_10845</name>
</gene>
<dbReference type="Gene3D" id="3.30.565.10">
    <property type="entry name" value="Histidine kinase-like ATPase, C-terminal domain"/>
    <property type="match status" value="1"/>
</dbReference>
<organism evidence="5 6">
    <name type="scientific">Variovorax humicola</name>
    <dbReference type="NCBI Taxonomy" id="1769758"/>
    <lineage>
        <taxon>Bacteria</taxon>
        <taxon>Pseudomonadati</taxon>
        <taxon>Pseudomonadota</taxon>
        <taxon>Betaproteobacteria</taxon>
        <taxon>Burkholderiales</taxon>
        <taxon>Comamonadaceae</taxon>
        <taxon>Variovorax</taxon>
    </lineage>
</organism>
<dbReference type="SMART" id="SM00387">
    <property type="entry name" value="HATPase_c"/>
    <property type="match status" value="1"/>
</dbReference>
<feature type="domain" description="Histidine kinase" evidence="4">
    <location>
        <begin position="164"/>
        <end position="372"/>
    </location>
</feature>
<dbReference type="EC" id="2.7.13.3" evidence="2"/>
<dbReference type="Pfam" id="PF02518">
    <property type="entry name" value="HATPase_c"/>
    <property type="match status" value="1"/>
</dbReference>
<name>A0ABU8VZX9_9BURK</name>
<evidence type="ECO:0000313" key="5">
    <source>
        <dbReference type="EMBL" id="MEJ8822531.1"/>
    </source>
</evidence>
<evidence type="ECO:0000313" key="6">
    <source>
        <dbReference type="Proteomes" id="UP001363010"/>
    </source>
</evidence>
<dbReference type="RefSeq" id="WP_340363577.1">
    <property type="nucleotide sequence ID" value="NZ_JBBKZV010000005.1"/>
</dbReference>
<dbReference type="PANTHER" id="PTHR43547:SF2">
    <property type="entry name" value="HYBRID SIGNAL TRANSDUCTION HISTIDINE KINASE C"/>
    <property type="match status" value="1"/>
</dbReference>
<dbReference type="InterPro" id="IPR004358">
    <property type="entry name" value="Sig_transdc_His_kin-like_C"/>
</dbReference>
<dbReference type="GO" id="GO:0016301">
    <property type="term" value="F:kinase activity"/>
    <property type="evidence" value="ECO:0007669"/>
    <property type="project" value="UniProtKB-KW"/>
</dbReference>
<dbReference type="PRINTS" id="PR00344">
    <property type="entry name" value="BCTRLSENSOR"/>
</dbReference>
<dbReference type="EMBL" id="JBBKZV010000005">
    <property type="protein sequence ID" value="MEJ8822531.1"/>
    <property type="molecule type" value="Genomic_DNA"/>
</dbReference>
<keyword evidence="5" id="KW-0808">Transferase</keyword>
<evidence type="ECO:0000259" key="4">
    <source>
        <dbReference type="PROSITE" id="PS50109"/>
    </source>
</evidence>
<proteinExistence type="predicted"/>
<sequence length="374" mass="40214">MRNFLSNNRAELVSRCKSMVAQRPQRAATEQQLANGIPLFIDQLIRTLEAEEDDKLADSIRISGPSGGDAQALSEMGVGAAAHGKALLELGYTVDQVVHDYGDLCQAITDLAFEREAPFAVGEFRTLNRCLDNAIADAVTEFSFQRDAQISRQHSLDATERFGVLVHELRNCLGTATLAIHALELGNMSVGGATGAVLKRSLTAMGSLVTRALAEVRSGLPEQRQTFSLAAFIRDAENAGRLVASAAGCAFEVPRVDPRLAIRGNRELLLAALANLWQNAFKFTHANSEVALKVHESGEHVLIEVEDHCGGLAPGSAAQMFAPFSQHGHDRSGLGLGLSIARQSIEADFGALTVRDVPGTGCVFTIRLPRHRLQ</sequence>
<comment type="caution">
    <text evidence="5">The sequence shown here is derived from an EMBL/GenBank/DDBJ whole genome shotgun (WGS) entry which is preliminary data.</text>
</comment>
<dbReference type="Proteomes" id="UP001363010">
    <property type="component" value="Unassembled WGS sequence"/>
</dbReference>
<evidence type="ECO:0000256" key="3">
    <source>
        <dbReference type="ARBA" id="ARBA00022553"/>
    </source>
</evidence>
<evidence type="ECO:0000256" key="2">
    <source>
        <dbReference type="ARBA" id="ARBA00012438"/>
    </source>
</evidence>
<dbReference type="InterPro" id="IPR003594">
    <property type="entry name" value="HATPase_dom"/>
</dbReference>
<keyword evidence="3" id="KW-0597">Phosphoprotein</keyword>
<dbReference type="SUPFAM" id="SSF55874">
    <property type="entry name" value="ATPase domain of HSP90 chaperone/DNA topoisomerase II/histidine kinase"/>
    <property type="match status" value="1"/>
</dbReference>
<reference evidence="5 6" key="1">
    <citation type="submission" date="2024-03" db="EMBL/GenBank/DDBJ databases">
        <title>Novel species of the genus Variovorax.</title>
        <authorList>
            <person name="Liu Q."/>
            <person name="Xin Y.-H."/>
        </authorList>
    </citation>
    <scope>NUCLEOTIDE SEQUENCE [LARGE SCALE GENOMIC DNA]</scope>
    <source>
        <strain evidence="5 6">KACC 18501</strain>
    </source>
</reference>
<evidence type="ECO:0000256" key="1">
    <source>
        <dbReference type="ARBA" id="ARBA00000085"/>
    </source>
</evidence>
<keyword evidence="6" id="KW-1185">Reference proteome</keyword>
<comment type="catalytic activity">
    <reaction evidence="1">
        <text>ATP + protein L-histidine = ADP + protein N-phospho-L-histidine.</text>
        <dbReference type="EC" id="2.7.13.3"/>
    </reaction>
</comment>